<evidence type="ECO:0000313" key="4">
    <source>
        <dbReference type="Proteomes" id="UP001470230"/>
    </source>
</evidence>
<reference evidence="3 4" key="1">
    <citation type="submission" date="2024-04" db="EMBL/GenBank/DDBJ databases">
        <title>Tritrichomonas musculus Genome.</title>
        <authorList>
            <person name="Alves-Ferreira E."/>
            <person name="Grigg M."/>
            <person name="Lorenzi H."/>
            <person name="Galac M."/>
        </authorList>
    </citation>
    <scope>NUCLEOTIDE SEQUENCE [LARGE SCALE GENOMIC DNA]</scope>
    <source>
        <strain evidence="3 4">EAF2021</strain>
    </source>
</reference>
<dbReference type="InterPro" id="IPR011009">
    <property type="entry name" value="Kinase-like_dom_sf"/>
</dbReference>
<dbReference type="SUPFAM" id="SSF56112">
    <property type="entry name" value="Protein kinase-like (PK-like)"/>
    <property type="match status" value="1"/>
</dbReference>
<name>A0ABR2I7L3_9EUKA</name>
<dbReference type="Pfam" id="PF08238">
    <property type="entry name" value="Sel1"/>
    <property type="match status" value="22"/>
</dbReference>
<evidence type="ECO:0000256" key="1">
    <source>
        <dbReference type="ARBA" id="ARBA00038101"/>
    </source>
</evidence>
<evidence type="ECO:0000313" key="3">
    <source>
        <dbReference type="EMBL" id="KAK8857420.1"/>
    </source>
</evidence>
<dbReference type="SMART" id="SM00220">
    <property type="entry name" value="S_TKc"/>
    <property type="match status" value="1"/>
</dbReference>
<organism evidence="3 4">
    <name type="scientific">Tritrichomonas musculus</name>
    <dbReference type="NCBI Taxonomy" id="1915356"/>
    <lineage>
        <taxon>Eukaryota</taxon>
        <taxon>Metamonada</taxon>
        <taxon>Parabasalia</taxon>
        <taxon>Tritrichomonadida</taxon>
        <taxon>Tritrichomonadidae</taxon>
        <taxon>Tritrichomonas</taxon>
    </lineage>
</organism>
<dbReference type="InterPro" id="IPR011990">
    <property type="entry name" value="TPR-like_helical_dom_sf"/>
</dbReference>
<dbReference type="InterPro" id="IPR008271">
    <property type="entry name" value="Ser/Thr_kinase_AS"/>
</dbReference>
<dbReference type="SUPFAM" id="SSF81901">
    <property type="entry name" value="HCP-like"/>
    <property type="match status" value="5"/>
</dbReference>
<protein>
    <recommendedName>
        <fullName evidence="2">Protein kinase domain-containing protein</fullName>
    </recommendedName>
</protein>
<dbReference type="InterPro" id="IPR050767">
    <property type="entry name" value="Sel1_AlgK"/>
</dbReference>
<comment type="caution">
    <text evidence="3">The sequence shown here is derived from an EMBL/GenBank/DDBJ whole genome shotgun (WGS) entry which is preliminary data.</text>
</comment>
<dbReference type="Gene3D" id="1.10.510.10">
    <property type="entry name" value="Transferase(Phosphotransferase) domain 1"/>
    <property type="match status" value="1"/>
</dbReference>
<dbReference type="PANTHER" id="PTHR11102:SF160">
    <property type="entry name" value="ERAD-ASSOCIATED E3 UBIQUITIN-PROTEIN LIGASE COMPONENT HRD3"/>
    <property type="match status" value="1"/>
</dbReference>
<dbReference type="InterPro" id="IPR000719">
    <property type="entry name" value="Prot_kinase_dom"/>
</dbReference>
<dbReference type="PROSITE" id="PS50011">
    <property type="entry name" value="PROTEIN_KINASE_DOM"/>
    <property type="match status" value="1"/>
</dbReference>
<dbReference type="SMART" id="SM00671">
    <property type="entry name" value="SEL1"/>
    <property type="match status" value="23"/>
</dbReference>
<accession>A0ABR2I7L3</accession>
<evidence type="ECO:0000259" key="2">
    <source>
        <dbReference type="PROSITE" id="PS50011"/>
    </source>
</evidence>
<dbReference type="Pfam" id="PF00069">
    <property type="entry name" value="Pkinase"/>
    <property type="match status" value="1"/>
</dbReference>
<dbReference type="EMBL" id="JAPFFF010000020">
    <property type="protein sequence ID" value="KAK8857420.1"/>
    <property type="molecule type" value="Genomic_DNA"/>
</dbReference>
<sequence length="1566" mass="183874">MESGNDYLKRICDEIQNHTVKALYHKFNFIQIDVNNDSDLANYEKDLIVLLFSYLKYYKFITYIITQYIPVPLPTSNEISGKVNILFCVEKECIFINHISSASIEIVIKKLRENNSSLINTNLNEIKTNEEIEACIEIDGFCSALDINKEIKNNEFVRNTIRPIIGYLIRRYFYPTYFFKDHSFFIFDECNSANEQSQINKLSEAFVNYNKSGTDDQKIEKVIKEIRSNNDKSNNFHYMTFDENEFIDLKTVYCNDQSSYYMVIHRKTFYIFLIKKLAYPGKSTTDNKREIEFCQQFSSRYLVCFYGFVKKNDEIVGLVYEYMTNGSLSWFVKNKSSQINEFFTLIAISRIFQGIHFLHSNHLIYRDLKPLNILLDHDNVPYISDFPTIRHPLDDELSENSEYTVDCFSSLYCSPEQYSGEKYSYPSDIYSFGLIIYYLYEKHDMIQNSNDNSPQNTFPNKAEVSLNIQKLFKGCINRDPQKRTSENHILFQIIEEMKSIFNSLDCLLKTKSISEEQFSQFLFEFIIININEPNIINTIKKNIHYVQSLFKPKPMQITPITVLFKNLKIPPEKFINVYFDYFINSENNNDAVSQYKLGCFFYEDEFISRDINKAIHYFTLASKQNHVLAQYWLGIIYSDDKYVSPDKNKAIHYLTLAANQNDSDAQYELGYIYYKNKNESNNMSYAIHYFTLSANQNNPSAQYSLGTIYADGEYISRDIGKAIHYFTLAANQNNPNAQYALGSIYFQTIFNSQDINKAIHYFILAANQNHPFAQYWLGIIYSSDKYVSPDKNKAIHYLTLAANQNDSDSQYELGCIYYLGKYISQDINKSIYYFNLAANQNHYVAQYNLGLIYYENKYVLRNINKSIHYFSLSSKQNYPTAQYTLGMIYYEGKYIPRDIDKAIYYLAISANQNYVNAQNNLANIYYENKHKKLDINKAIHYFDLAASQNDIDSQFKLGCIFYENQYITQDIPKAIYYFTLAANQNHSESQYILGFIYCFNKKIPNDINKGIHYFMLAAEQKHSKSQYILGALFDEGKCILRDVNKAIQYFTLSANQNNKEAQYHLGRIYIDRDINMAVKYLTLASNNNHPESQNELGCIYFKGMFGKPDIDKAIHYLTLAANQNLTISQYNLGYLYYEGKEILRDIEKSIHYFTLAANQGDRESQNYLGIIFYDDKFISRDIVRSIHYFTLAANQNHSYSQYVLGLIYCEGKYVSRDIKKSIQYFTLAANQNDIDSQYNLGIIYYEDKYIAQNINKSIHYLSLAANRNHSDSQYILGCIYYNTSKFKPHNINISIKYLELAANQNNSNAQYTLGIIYLIDKYIQNIKLALKYLHYSSDNNNRQAQSILGDLYFEGKYLEYDLNKAIHFYKEVSSFNNQYAKNNLGVIYRNYMNNKGLAKEYFREAIKKRQDKLSMYNYANMLLDEIELNSTYKGDPNYTEPIKLLFDAALQEFYPSKTLLCLIIILKWKSFNYKTIQSEFKNLGNDSNEFTTEIYYECNKIKFLFGDDKLLKQNYDQYRKINYVYIVNDIQTLNKIEEGHKKSKLNQRMKIKDINSFFYEGLSLDF</sequence>
<dbReference type="PROSITE" id="PS00108">
    <property type="entry name" value="PROTEIN_KINASE_ST"/>
    <property type="match status" value="1"/>
</dbReference>
<feature type="domain" description="Protein kinase" evidence="2">
    <location>
        <begin position="246"/>
        <end position="501"/>
    </location>
</feature>
<gene>
    <name evidence="3" type="ORF">M9Y10_015825</name>
</gene>
<keyword evidence="4" id="KW-1185">Reference proteome</keyword>
<dbReference type="Proteomes" id="UP001470230">
    <property type="component" value="Unassembled WGS sequence"/>
</dbReference>
<dbReference type="PANTHER" id="PTHR11102">
    <property type="entry name" value="SEL-1-LIKE PROTEIN"/>
    <property type="match status" value="1"/>
</dbReference>
<dbReference type="InterPro" id="IPR006597">
    <property type="entry name" value="Sel1-like"/>
</dbReference>
<dbReference type="Gene3D" id="1.25.40.10">
    <property type="entry name" value="Tetratricopeptide repeat domain"/>
    <property type="match status" value="6"/>
</dbReference>
<comment type="similarity">
    <text evidence="1">Belongs to the sel-1 family.</text>
</comment>
<proteinExistence type="inferred from homology"/>